<gene>
    <name evidence="2" type="ORF">MUN68_009060</name>
</gene>
<organism evidence="2 3">
    <name type="scientific">Psychroserpens ponticola</name>
    <dbReference type="NCBI Taxonomy" id="2932268"/>
    <lineage>
        <taxon>Bacteria</taxon>
        <taxon>Pseudomonadati</taxon>
        <taxon>Bacteroidota</taxon>
        <taxon>Flavobacteriia</taxon>
        <taxon>Flavobacteriales</taxon>
        <taxon>Flavobacteriaceae</taxon>
        <taxon>Psychroserpens</taxon>
    </lineage>
</organism>
<feature type="domain" description="DUF4435" evidence="1">
    <location>
        <begin position="21"/>
        <end position="235"/>
    </location>
</feature>
<sequence>MADLEYSKEALEVKGLFYNKKITVYVEGKDDPLFWDNLFNLAEVEAHIEEVGGSLELEKYITNIVDSNAEFYVATDNDHNDFLENIVTHPRIIRTYGYSIENSMYRSYNEIENTISKFCRKKVDISVDYNKWLADFSTSVRDLIILDIANHKFQKGISIFGDNCYKFLKGQKSFEICNLKTEKFIESVRPSFSTEEIEIVEDLVNQTEKELWFHIKGHFITHAIINLIKKLVRKNSGQNISLTNDFLYTLTIECKEDWENRIDLKTVIDEIKKINN</sequence>
<dbReference type="RefSeq" id="WP_249997314.1">
    <property type="nucleotide sequence ID" value="NZ_CP116221.1"/>
</dbReference>
<proteinExistence type="predicted"/>
<dbReference type="EMBL" id="CP116221">
    <property type="protein sequence ID" value="WCO00223.1"/>
    <property type="molecule type" value="Genomic_DNA"/>
</dbReference>
<accession>A0ABY7RTQ5</accession>
<dbReference type="Proteomes" id="UP001202717">
    <property type="component" value="Chromosome"/>
</dbReference>
<dbReference type="InterPro" id="IPR029492">
    <property type="entry name" value="DUF4435"/>
</dbReference>
<evidence type="ECO:0000259" key="1">
    <source>
        <dbReference type="Pfam" id="PF14491"/>
    </source>
</evidence>
<evidence type="ECO:0000313" key="2">
    <source>
        <dbReference type="EMBL" id="WCO00223.1"/>
    </source>
</evidence>
<protein>
    <submittedName>
        <fullName evidence="2">DUF4435 domain-containing protein</fullName>
    </submittedName>
</protein>
<reference evidence="2 3" key="1">
    <citation type="submission" date="2023-01" db="EMBL/GenBank/DDBJ databases">
        <title>Psychroserpens ponticola sp. nov., isolated from seawater.</title>
        <authorList>
            <person name="Kristyanto S."/>
            <person name="Jung J."/>
            <person name="Kim J.M."/>
            <person name="Jeon C.O."/>
        </authorList>
    </citation>
    <scope>NUCLEOTIDE SEQUENCE [LARGE SCALE GENOMIC DNA]</scope>
    <source>
        <strain evidence="2 3">MSW6</strain>
    </source>
</reference>
<name>A0ABY7RTQ5_9FLAO</name>
<dbReference type="Pfam" id="PF14491">
    <property type="entry name" value="DUF4435"/>
    <property type="match status" value="1"/>
</dbReference>
<keyword evidence="3" id="KW-1185">Reference proteome</keyword>
<evidence type="ECO:0000313" key="3">
    <source>
        <dbReference type="Proteomes" id="UP001202717"/>
    </source>
</evidence>